<dbReference type="SUPFAM" id="SSF53901">
    <property type="entry name" value="Thiolase-like"/>
    <property type="match status" value="2"/>
</dbReference>
<dbReference type="EMBL" id="JBFALK010000016">
    <property type="protein sequence ID" value="MEV0972353.1"/>
    <property type="molecule type" value="Genomic_DNA"/>
</dbReference>
<dbReference type="InterPro" id="IPR016039">
    <property type="entry name" value="Thiolase-like"/>
</dbReference>
<reference evidence="3 4" key="1">
    <citation type="submission" date="2024-06" db="EMBL/GenBank/DDBJ databases">
        <title>The Natural Products Discovery Center: Release of the First 8490 Sequenced Strains for Exploring Actinobacteria Biosynthetic Diversity.</title>
        <authorList>
            <person name="Kalkreuter E."/>
            <person name="Kautsar S.A."/>
            <person name="Yang D."/>
            <person name="Bader C.D."/>
            <person name="Teijaro C.N."/>
            <person name="Fluegel L."/>
            <person name="Davis C.M."/>
            <person name="Simpson J.R."/>
            <person name="Lauterbach L."/>
            <person name="Steele A.D."/>
            <person name="Gui C."/>
            <person name="Meng S."/>
            <person name="Li G."/>
            <person name="Viehrig K."/>
            <person name="Ye F."/>
            <person name="Su P."/>
            <person name="Kiefer A.F."/>
            <person name="Nichols A."/>
            <person name="Cepeda A.J."/>
            <person name="Yan W."/>
            <person name="Fan B."/>
            <person name="Jiang Y."/>
            <person name="Adhikari A."/>
            <person name="Zheng C.-J."/>
            <person name="Schuster L."/>
            <person name="Cowan T.M."/>
            <person name="Smanski M.J."/>
            <person name="Chevrette M.G."/>
            <person name="De Carvalho L.P.S."/>
            <person name="Shen B."/>
        </authorList>
    </citation>
    <scope>NUCLEOTIDE SEQUENCE [LARGE SCALE GENOMIC DNA]</scope>
    <source>
        <strain evidence="3 4">NPDC050100</strain>
    </source>
</reference>
<comment type="caution">
    <text evidence="3">The sequence shown here is derived from an EMBL/GenBank/DDBJ whole genome shotgun (WGS) entry which is preliminary data.</text>
</comment>
<evidence type="ECO:0000259" key="1">
    <source>
        <dbReference type="Pfam" id="PF01796"/>
    </source>
</evidence>
<feature type="domain" description="ChsH2 C-terminal OB-fold" evidence="1">
    <location>
        <begin position="386"/>
        <end position="446"/>
    </location>
</feature>
<proteinExistence type="predicted"/>
<dbReference type="InterPro" id="IPR022002">
    <property type="entry name" value="ChsH2_Znr"/>
</dbReference>
<dbReference type="Pfam" id="PF12172">
    <property type="entry name" value="zf-ChsH2"/>
    <property type="match status" value="1"/>
</dbReference>
<dbReference type="SUPFAM" id="SSF50249">
    <property type="entry name" value="Nucleic acid-binding proteins"/>
    <property type="match status" value="1"/>
</dbReference>
<gene>
    <name evidence="3" type="ORF">AB0I59_27445</name>
</gene>
<dbReference type="Proteomes" id="UP001551675">
    <property type="component" value="Unassembled WGS sequence"/>
</dbReference>
<evidence type="ECO:0000313" key="3">
    <source>
        <dbReference type="EMBL" id="MEV0972353.1"/>
    </source>
</evidence>
<organism evidence="3 4">
    <name type="scientific">Microtetraspora glauca</name>
    <dbReference type="NCBI Taxonomy" id="1996"/>
    <lineage>
        <taxon>Bacteria</taxon>
        <taxon>Bacillati</taxon>
        <taxon>Actinomycetota</taxon>
        <taxon>Actinomycetes</taxon>
        <taxon>Streptosporangiales</taxon>
        <taxon>Streptosporangiaceae</taxon>
        <taxon>Microtetraspora</taxon>
    </lineage>
</organism>
<dbReference type="RefSeq" id="WP_358137411.1">
    <property type="nucleotide sequence ID" value="NZ_JBFALK010000016.1"/>
</dbReference>
<protein>
    <submittedName>
        <fullName evidence="3">OB-fold domain-containing protein</fullName>
    </submittedName>
</protein>
<evidence type="ECO:0000313" key="4">
    <source>
        <dbReference type="Proteomes" id="UP001551675"/>
    </source>
</evidence>
<feature type="domain" description="ChsH2 rubredoxin-like zinc ribbon" evidence="2">
    <location>
        <begin position="354"/>
        <end position="378"/>
    </location>
</feature>
<dbReference type="Pfam" id="PF01796">
    <property type="entry name" value="OB_ChsH2_C"/>
    <property type="match status" value="1"/>
</dbReference>
<evidence type="ECO:0000259" key="2">
    <source>
        <dbReference type="Pfam" id="PF12172"/>
    </source>
</evidence>
<dbReference type="Gene3D" id="3.40.47.10">
    <property type="match status" value="1"/>
</dbReference>
<dbReference type="InterPro" id="IPR002878">
    <property type="entry name" value="ChsH2_C"/>
</dbReference>
<keyword evidence="4" id="KW-1185">Reference proteome</keyword>
<sequence length="468" mass="48958">MTHIRRAAPKGLVAYATHLPRHRLRHADLAAALGGRGGPGGRVAASFDEDSTTLGIEAARRVAGARPEAIYFATTSPAYLDKTNAAAVHAALGQGADGPGIDGFAVDLAGSARCGAGALLAAAATGGLAVLADVRTGLPGSADERDGADGAAAFLFGDPGHAIAEIVARVSVTAEFLDRWRVPGESAARRWEERFGLESYLPLITEAGRRALKEAAVGAPDHVVLSSPNPLVIRRAAGLFPARVPVGRMPGHAGAADVGLGLADVLDRAAPGETVLVLAAVDGCDALVLRVTDRIERGRQARPVSAQLAAGRAVPYATYLTWRGLLDREPPRRPEPELPAGPPSARSQAWKFAFTGSRCRGCGFVHLPPARVCKGCGAVDEMELHPLSGARGTVATFTADRLAYSPSPPLIDVVVDFDGGGRYTMELADAAPDEVTIGMRVETTFRRLHTTGGVHNYFWKVRPVEGER</sequence>
<dbReference type="InterPro" id="IPR012340">
    <property type="entry name" value="NA-bd_OB-fold"/>
</dbReference>
<accession>A0ABV3GL38</accession>
<name>A0ABV3GL38_MICGL</name>